<proteinExistence type="predicted"/>
<dbReference type="SUPFAM" id="SSF52980">
    <property type="entry name" value="Restriction endonuclease-like"/>
    <property type="match status" value="1"/>
</dbReference>
<dbReference type="OrthoDB" id="8477283at2"/>
<dbReference type="GO" id="GO:0003676">
    <property type="term" value="F:nucleic acid binding"/>
    <property type="evidence" value="ECO:0007669"/>
    <property type="project" value="InterPro"/>
</dbReference>
<dbReference type="InterPro" id="IPR011335">
    <property type="entry name" value="Restrct_endonuc-II-like"/>
</dbReference>
<dbReference type="EMBL" id="QPII01000023">
    <property type="protein sequence ID" value="RCV86548.1"/>
    <property type="molecule type" value="Genomic_DNA"/>
</dbReference>
<dbReference type="Gene3D" id="3.40.1350.10">
    <property type="match status" value="1"/>
</dbReference>
<gene>
    <name evidence="2" type="ORF">DU505_20300</name>
</gene>
<dbReference type="Gene3D" id="3.40.50.10770">
    <property type="entry name" value="Hypothetical protein VC1899 like domain (Restriction endonuclease-like)"/>
    <property type="match status" value="1"/>
</dbReference>
<dbReference type="Proteomes" id="UP000252405">
    <property type="component" value="Unassembled WGS sequence"/>
</dbReference>
<dbReference type="AlphaFoldDB" id="A0A368TPP8"/>
<keyword evidence="3" id="KW-1185">Reference proteome</keyword>
<evidence type="ECO:0000259" key="1">
    <source>
        <dbReference type="Pfam" id="PF09002"/>
    </source>
</evidence>
<reference evidence="2 3" key="1">
    <citation type="submission" date="2018-07" db="EMBL/GenBank/DDBJ databases">
        <title>Halomonas montanilacus sp. nov., isolated from Lake Pengyan on Tibetan Plateau.</title>
        <authorList>
            <person name="Lu H."/>
            <person name="Xing P."/>
            <person name="Wu Q."/>
        </authorList>
    </citation>
    <scope>NUCLEOTIDE SEQUENCE [LARGE SCALE GENOMIC DNA]</scope>
    <source>
        <strain evidence="2 3">PYC7W</strain>
    </source>
</reference>
<dbReference type="InterPro" id="IPR015093">
    <property type="entry name" value="Card1_endonucl_dom"/>
</dbReference>
<name>A0A368TPP8_9GAMM</name>
<feature type="domain" description="Card1 endonuclease" evidence="1">
    <location>
        <begin position="285"/>
        <end position="419"/>
    </location>
</feature>
<dbReference type="InterPro" id="IPR011856">
    <property type="entry name" value="tRNA_endonuc-like_dom_sf"/>
</dbReference>
<sequence length="427" mass="47685">MPRTRCRRTKTMPHLHVALVTEHPEASLIPLLQLRPQRVVLVAGRQQQQTAERLQILLQHELSSHTEIHRWDEMPERDPQRISAFATGLAQWLSRQQRDTPELTVTYDLADSDKLTALLFQQAMRHCKADWLYVDSRAGALYRMGPGLNPSTLEAVAIEPVLDVDTFLQANGRKRIKALSDNPAWRSAAERHKALTRYLGHQADKLAWLLSELHERIHGSQGVLGIADPGEGPRLDPAARQQRLSRAPHFPCTDALNELNTAGMLEWSSADPQRVSFSSLAGALYLGGGWLTEYAWLCAQEVGLHQACCGAHVLDLSGQHNGEPVVSDCLAVHHNQLLFIECLTTGPGPDACLQQGLKRLHDMLDHSAGLASTRLLLACGEFDRACQHLTDLQRSQGLEVAVIECGELKQLPVYLRHWMETGRWPQP</sequence>
<accession>A0A368TPP8</accession>
<evidence type="ECO:0000313" key="3">
    <source>
        <dbReference type="Proteomes" id="UP000252405"/>
    </source>
</evidence>
<dbReference type="Pfam" id="PF09002">
    <property type="entry name" value="Card1_endonuc"/>
    <property type="match status" value="1"/>
</dbReference>
<protein>
    <submittedName>
        <fullName evidence="2">DUF1887 family protein</fullName>
    </submittedName>
</protein>
<comment type="caution">
    <text evidence="2">The sequence shown here is derived from an EMBL/GenBank/DDBJ whole genome shotgun (WGS) entry which is preliminary data.</text>
</comment>
<evidence type="ECO:0000313" key="2">
    <source>
        <dbReference type="EMBL" id="RCV86548.1"/>
    </source>
</evidence>
<organism evidence="2 3">
    <name type="scientific">Billgrantia montanilacus</name>
    <dbReference type="NCBI Taxonomy" id="2282305"/>
    <lineage>
        <taxon>Bacteria</taxon>
        <taxon>Pseudomonadati</taxon>
        <taxon>Pseudomonadota</taxon>
        <taxon>Gammaproteobacteria</taxon>
        <taxon>Oceanospirillales</taxon>
        <taxon>Halomonadaceae</taxon>
        <taxon>Billgrantia</taxon>
    </lineage>
</organism>